<name>A0A3N4NN39_9FLAO</name>
<dbReference type="RefSeq" id="WP_123898317.1">
    <property type="nucleotide sequence ID" value="NZ_RPFJ01000014.1"/>
</dbReference>
<evidence type="ECO:0000313" key="1">
    <source>
        <dbReference type="EMBL" id="RPD95968.1"/>
    </source>
</evidence>
<evidence type="ECO:0008006" key="3">
    <source>
        <dbReference type="Google" id="ProtNLM"/>
    </source>
</evidence>
<dbReference type="AlphaFoldDB" id="A0A3N4NN39"/>
<dbReference type="InterPro" id="IPR008551">
    <property type="entry name" value="TANGO2"/>
</dbReference>
<protein>
    <recommendedName>
        <fullName evidence="3">NRDE family protein</fullName>
    </recommendedName>
</protein>
<sequence length="246" mass="28362">MCTVTFLPLNKEGFILTSSRDIPFSREKALSPKRYIEDGVSMWYPKDGKAGGSWIGISSKNRLICLLNGGYVYHTSLASYKKSRGLIVKQLLKVDNIKKGLHEVDLKGVEQFTLVILDWNTNDFELLEFVWDGAKKHLKKMKHEPYIWSSSTLYDDAVKQMRWQWFKNWQNDQLISQESILEFHHLAGVGDPNIDVMMNRKNGGTVSITSVKRVKNNINFLYEDVRTLKKTELLIELNNSNCENAL</sequence>
<dbReference type="Proteomes" id="UP000270856">
    <property type="component" value="Unassembled WGS sequence"/>
</dbReference>
<dbReference type="Pfam" id="PF05742">
    <property type="entry name" value="TANGO2"/>
    <property type="match status" value="1"/>
</dbReference>
<dbReference type="OrthoDB" id="4380123at2"/>
<proteinExistence type="predicted"/>
<keyword evidence="2" id="KW-1185">Reference proteome</keyword>
<evidence type="ECO:0000313" key="2">
    <source>
        <dbReference type="Proteomes" id="UP000270856"/>
    </source>
</evidence>
<reference evidence="1 2" key="1">
    <citation type="submission" date="2018-11" db="EMBL/GenBank/DDBJ databases">
        <title>Aureibaculum marinum gen. nov., sp. nov., a member of the family Flavobacteriaceae isolated from the Bohai Sea.</title>
        <authorList>
            <person name="Ji X."/>
        </authorList>
    </citation>
    <scope>NUCLEOTIDE SEQUENCE [LARGE SCALE GENOMIC DNA]</scope>
    <source>
        <strain evidence="1 2">BH-SD17</strain>
    </source>
</reference>
<dbReference type="EMBL" id="RPFJ01000014">
    <property type="protein sequence ID" value="RPD95968.1"/>
    <property type="molecule type" value="Genomic_DNA"/>
</dbReference>
<gene>
    <name evidence="1" type="ORF">EGM88_10890</name>
</gene>
<comment type="caution">
    <text evidence="1">The sequence shown here is derived from an EMBL/GenBank/DDBJ whole genome shotgun (WGS) entry which is preliminary data.</text>
</comment>
<organism evidence="1 2">
    <name type="scientific">Aureibaculum marinum</name>
    <dbReference type="NCBI Taxonomy" id="2487930"/>
    <lineage>
        <taxon>Bacteria</taxon>
        <taxon>Pseudomonadati</taxon>
        <taxon>Bacteroidota</taxon>
        <taxon>Flavobacteriia</taxon>
        <taxon>Flavobacteriales</taxon>
        <taxon>Flavobacteriaceae</taxon>
        <taxon>Aureibaculum</taxon>
    </lineage>
</organism>
<accession>A0A3N4NN39</accession>